<evidence type="ECO:0000256" key="2">
    <source>
        <dbReference type="ARBA" id="ARBA00022679"/>
    </source>
</evidence>
<comment type="caution">
    <text evidence="5">The sequence shown here is derived from an EMBL/GenBank/DDBJ whole genome shotgun (WGS) entry which is preliminary data.</text>
</comment>
<dbReference type="Proteomes" id="UP000005551">
    <property type="component" value="Unassembled WGS sequence"/>
</dbReference>
<dbReference type="GO" id="GO:0030170">
    <property type="term" value="F:pyridoxal phosphate binding"/>
    <property type="evidence" value="ECO:0007669"/>
    <property type="project" value="InterPro"/>
</dbReference>
<dbReference type="GO" id="GO:0009102">
    <property type="term" value="P:biotin biosynthetic process"/>
    <property type="evidence" value="ECO:0007669"/>
    <property type="project" value="TreeGrafter"/>
</dbReference>
<dbReference type="InterPro" id="IPR004839">
    <property type="entry name" value="Aminotransferase_I/II_large"/>
</dbReference>
<dbReference type="STRING" id="1189621.A3SI_07594"/>
<organism evidence="5 6">
    <name type="scientific">Nitritalea halalkaliphila LW7</name>
    <dbReference type="NCBI Taxonomy" id="1189621"/>
    <lineage>
        <taxon>Bacteria</taxon>
        <taxon>Pseudomonadati</taxon>
        <taxon>Bacteroidota</taxon>
        <taxon>Cytophagia</taxon>
        <taxon>Cytophagales</taxon>
        <taxon>Cyclobacteriaceae</taxon>
        <taxon>Nitritalea</taxon>
    </lineage>
</organism>
<evidence type="ECO:0000313" key="6">
    <source>
        <dbReference type="Proteomes" id="UP000005551"/>
    </source>
</evidence>
<dbReference type="EMBL" id="AJYA01000016">
    <property type="protein sequence ID" value="EIM77140.1"/>
    <property type="molecule type" value="Genomic_DNA"/>
</dbReference>
<proteinExistence type="predicted"/>
<feature type="domain" description="Aminotransferase class I/classII large" evidence="4">
    <location>
        <begin position="51"/>
        <end position="235"/>
    </location>
</feature>
<sequence length="310" mass="33598">MLNWIGSFPAVRGRFFFFSGTSYLGMSAHPDFIRCVEEGFTQFGLVHGLSRANNVQLSVYADFESAFAKGASAEKALLFSSGFLAGRLALELLIPKVQRAFYAPDIHPAVLPATAAPSAAKNFQAWQQEIKSSMATLPKGSTCLVAANACDPLGLAVYAFDWLEELAREHRVYLLVDDSHAFGLLGAGLFGTYSSLPKEACQVLVSGSLAKGLSLPGGILLGAESLLAELQATAAFRGASPMPPAMPMHFYRLRSCTERRKRACRSCWPTCECAVWQQSFRISCCSTHSCRFGACQKAPSRSTYSKKSAY</sequence>
<keyword evidence="6" id="KW-1185">Reference proteome</keyword>
<evidence type="ECO:0000313" key="5">
    <source>
        <dbReference type="EMBL" id="EIM77140.1"/>
    </source>
</evidence>
<evidence type="ECO:0000256" key="3">
    <source>
        <dbReference type="ARBA" id="ARBA00022898"/>
    </source>
</evidence>
<protein>
    <submittedName>
        <fullName evidence="5">Class I and II aminotransferase</fullName>
    </submittedName>
</protein>
<accession>I5C5N8</accession>
<dbReference type="InterPro" id="IPR015424">
    <property type="entry name" value="PyrdxlP-dep_Trfase"/>
</dbReference>
<dbReference type="AlphaFoldDB" id="I5C5N8"/>
<name>I5C5N8_9BACT</name>
<dbReference type="GO" id="GO:0008483">
    <property type="term" value="F:transaminase activity"/>
    <property type="evidence" value="ECO:0007669"/>
    <property type="project" value="UniProtKB-KW"/>
</dbReference>
<evidence type="ECO:0000259" key="4">
    <source>
        <dbReference type="Pfam" id="PF00155"/>
    </source>
</evidence>
<dbReference type="OrthoDB" id="846426at2"/>
<dbReference type="GO" id="GO:0008710">
    <property type="term" value="F:8-amino-7-oxononanoate synthase activity"/>
    <property type="evidence" value="ECO:0007669"/>
    <property type="project" value="TreeGrafter"/>
</dbReference>
<dbReference type="Pfam" id="PF00155">
    <property type="entry name" value="Aminotran_1_2"/>
    <property type="match status" value="1"/>
</dbReference>
<dbReference type="InterPro" id="IPR050087">
    <property type="entry name" value="AON_synthase_class-II"/>
</dbReference>
<reference evidence="5 6" key="1">
    <citation type="submission" date="2012-05" db="EMBL/GenBank/DDBJ databases">
        <title>Genome sequence of Nitritalea halalkaliphila LW7.</title>
        <authorList>
            <person name="Jangir P.K."/>
            <person name="Singh A."/>
            <person name="Shivaji S."/>
            <person name="Sharma R."/>
        </authorList>
    </citation>
    <scope>NUCLEOTIDE SEQUENCE [LARGE SCALE GENOMIC DNA]</scope>
    <source>
        <strain evidence="5 6">LW7</strain>
    </source>
</reference>
<keyword evidence="5" id="KW-0032">Aminotransferase</keyword>
<dbReference type="Gene3D" id="3.40.640.10">
    <property type="entry name" value="Type I PLP-dependent aspartate aminotransferase-like (Major domain)"/>
    <property type="match status" value="1"/>
</dbReference>
<gene>
    <name evidence="5" type="ORF">A3SI_07594</name>
</gene>
<keyword evidence="3" id="KW-0663">Pyridoxal phosphate</keyword>
<dbReference type="InterPro" id="IPR015421">
    <property type="entry name" value="PyrdxlP-dep_Trfase_major"/>
</dbReference>
<keyword evidence="2 5" id="KW-0808">Transferase</keyword>
<dbReference type="PANTHER" id="PTHR13693:SF100">
    <property type="entry name" value="8-AMINO-7-OXONONANOATE SYNTHASE"/>
    <property type="match status" value="1"/>
</dbReference>
<evidence type="ECO:0000256" key="1">
    <source>
        <dbReference type="ARBA" id="ARBA00001933"/>
    </source>
</evidence>
<dbReference type="SUPFAM" id="SSF53383">
    <property type="entry name" value="PLP-dependent transferases"/>
    <property type="match status" value="1"/>
</dbReference>
<dbReference type="PANTHER" id="PTHR13693">
    <property type="entry name" value="CLASS II AMINOTRANSFERASE/8-AMINO-7-OXONONANOATE SYNTHASE"/>
    <property type="match status" value="1"/>
</dbReference>
<comment type="cofactor">
    <cofactor evidence="1">
        <name>pyridoxal 5'-phosphate</name>
        <dbReference type="ChEBI" id="CHEBI:597326"/>
    </cofactor>
</comment>